<evidence type="ECO:0000256" key="3">
    <source>
        <dbReference type="ARBA" id="ARBA00023163"/>
    </source>
</evidence>
<dbReference type="Pfam" id="PF12833">
    <property type="entry name" value="HTH_18"/>
    <property type="match status" value="1"/>
</dbReference>
<dbReference type="EMBL" id="NIBQ01000001">
    <property type="protein sequence ID" value="OUZ34922.1"/>
    <property type="molecule type" value="Genomic_DNA"/>
</dbReference>
<sequence length="276" mass="32776">MHSKQGFKTTITKYFTSEIEEKMLYLNEELTLLMVISGQIELILLDQYVVLKKGEIYLLNKNEVMSVFPSSKNQVLSVSLNITPEKWMNCRFKQPSPLTISSEKIYQEIIKCLLYKEHPQYLLKLLLRNQIIFIEKTMRGDGSPFTDFIEILEYINKNYMEEHCLEKLVEHFMLDKYTLFQNFRKSTGFSIQIYLREVRLFYSVCLLKKTNAKIMDIALDTGFSSLRAFNKSFKDKFDLPPLSFRKQHKLCQKNSENEFELEQVEQFLERKIDQTS</sequence>
<dbReference type="EMBL" id="CP147246">
    <property type="protein sequence ID" value="WYJ95438.1"/>
    <property type="molecule type" value="Genomic_DNA"/>
</dbReference>
<reference evidence="6" key="3">
    <citation type="submission" date="2024-03" db="EMBL/GenBank/DDBJ databases">
        <title>The Genome Sequence of Enterococcus sp. DIV0238c.</title>
        <authorList>
            <consortium name="The Broad Institute Genomics Platform"/>
            <consortium name="The Broad Institute Microbial Omics Core"/>
            <consortium name="The Broad Institute Genomic Center for Infectious Diseases"/>
            <person name="Earl A."/>
            <person name="Manson A."/>
            <person name="Gilmore M."/>
            <person name="Schwartman J."/>
            <person name="Shea T."/>
            <person name="Abouelleil A."/>
            <person name="Cao P."/>
            <person name="Chapman S."/>
            <person name="Cusick C."/>
            <person name="Young S."/>
            <person name="Neafsey D."/>
            <person name="Nusbaum C."/>
            <person name="Birren B."/>
        </authorList>
    </citation>
    <scope>NUCLEOTIDE SEQUENCE</scope>
    <source>
        <strain evidence="6">9D6_DIV0238</strain>
    </source>
</reference>
<evidence type="ECO:0000313" key="6">
    <source>
        <dbReference type="EMBL" id="WYJ95438.1"/>
    </source>
</evidence>
<protein>
    <recommendedName>
        <fullName evidence="4">HTH araC/xylS-type domain-containing protein</fullName>
    </recommendedName>
</protein>
<reference evidence="5" key="1">
    <citation type="submission" date="2017-05" db="EMBL/GenBank/DDBJ databases">
        <title>The Genome Sequence of Enterococcus sp. 9D6_DIV0238.</title>
        <authorList>
            <consortium name="The Broad Institute Genomics Platform"/>
            <consortium name="The Broad Institute Genomic Center for Infectious Diseases"/>
            <person name="Earl A."/>
            <person name="Manson A."/>
            <person name="Schwartman J."/>
            <person name="Gilmore M."/>
            <person name="Abouelleil A."/>
            <person name="Cao P."/>
            <person name="Chapman S."/>
            <person name="Cusick C."/>
            <person name="Shea T."/>
            <person name="Young S."/>
            <person name="Neafsey D."/>
            <person name="Nusbaum C."/>
            <person name="Birren B."/>
        </authorList>
    </citation>
    <scope>NUCLEOTIDE SEQUENCE [LARGE SCALE GENOMIC DNA]</scope>
    <source>
        <strain evidence="5">9D6_DIV0238</strain>
    </source>
</reference>
<dbReference type="RefSeq" id="WP_087639589.1">
    <property type="nucleotide sequence ID" value="NZ_CP147246.1"/>
</dbReference>
<proteinExistence type="predicted"/>
<dbReference type="InterPro" id="IPR018062">
    <property type="entry name" value="HTH_AraC-typ_CS"/>
</dbReference>
<evidence type="ECO:0000256" key="2">
    <source>
        <dbReference type="ARBA" id="ARBA00023125"/>
    </source>
</evidence>
<dbReference type="PANTHER" id="PTHR43280">
    <property type="entry name" value="ARAC-FAMILY TRANSCRIPTIONAL REGULATOR"/>
    <property type="match status" value="1"/>
</dbReference>
<dbReference type="PROSITE" id="PS01124">
    <property type="entry name" value="HTH_ARAC_FAMILY_2"/>
    <property type="match status" value="1"/>
</dbReference>
<dbReference type="Gene3D" id="1.10.10.60">
    <property type="entry name" value="Homeodomain-like"/>
    <property type="match status" value="2"/>
</dbReference>
<keyword evidence="1" id="KW-0805">Transcription regulation</keyword>
<organism evidence="5">
    <name type="scientific">Candidatus Enterococcus dunnyi</name>
    <dbReference type="NCBI Taxonomy" id="1834192"/>
    <lineage>
        <taxon>Bacteria</taxon>
        <taxon>Bacillati</taxon>
        <taxon>Bacillota</taxon>
        <taxon>Bacilli</taxon>
        <taxon>Lactobacillales</taxon>
        <taxon>Enterococcaceae</taxon>
        <taxon>Enterococcus</taxon>
    </lineage>
</organism>
<dbReference type="OrthoDB" id="9813413at2"/>
<gene>
    <name evidence="5" type="ORF">A5889_000397</name>
    <name evidence="6" type="ORF">A5889_002986</name>
</gene>
<feature type="domain" description="HTH araC/xylS-type" evidence="4">
    <location>
        <begin position="149"/>
        <end position="247"/>
    </location>
</feature>
<dbReference type="InterPro" id="IPR018060">
    <property type="entry name" value="HTH_AraC"/>
</dbReference>
<accession>A0A200JCG9</accession>
<dbReference type="GO" id="GO:0003700">
    <property type="term" value="F:DNA-binding transcription factor activity"/>
    <property type="evidence" value="ECO:0007669"/>
    <property type="project" value="InterPro"/>
</dbReference>
<dbReference type="InterPro" id="IPR009057">
    <property type="entry name" value="Homeodomain-like_sf"/>
</dbReference>
<dbReference type="PANTHER" id="PTHR43280:SF2">
    <property type="entry name" value="HTH-TYPE TRANSCRIPTIONAL REGULATOR EXSA"/>
    <property type="match status" value="1"/>
</dbReference>
<evidence type="ECO:0000256" key="1">
    <source>
        <dbReference type="ARBA" id="ARBA00023015"/>
    </source>
</evidence>
<keyword evidence="2" id="KW-0238">DNA-binding</keyword>
<dbReference type="GO" id="GO:0043565">
    <property type="term" value="F:sequence-specific DNA binding"/>
    <property type="evidence" value="ECO:0007669"/>
    <property type="project" value="InterPro"/>
</dbReference>
<dbReference type="AlphaFoldDB" id="A0A200JCG9"/>
<keyword evidence="3" id="KW-0804">Transcription</keyword>
<dbReference type="Proteomes" id="UP000196151">
    <property type="component" value="Chromosome"/>
</dbReference>
<evidence type="ECO:0000259" key="4">
    <source>
        <dbReference type="PROSITE" id="PS01124"/>
    </source>
</evidence>
<evidence type="ECO:0000313" key="5">
    <source>
        <dbReference type="EMBL" id="OUZ34922.1"/>
    </source>
</evidence>
<dbReference type="SUPFAM" id="SSF46689">
    <property type="entry name" value="Homeodomain-like"/>
    <property type="match status" value="1"/>
</dbReference>
<dbReference type="SMART" id="SM00342">
    <property type="entry name" value="HTH_ARAC"/>
    <property type="match status" value="1"/>
</dbReference>
<evidence type="ECO:0000313" key="7">
    <source>
        <dbReference type="Proteomes" id="UP000196151"/>
    </source>
</evidence>
<name>A0A200JCG9_9ENTE</name>
<reference evidence="6" key="2">
    <citation type="submission" date="2017-05" db="EMBL/GenBank/DDBJ databases">
        <authorList>
            <consortium name="The Broad Institute Genomics Platform"/>
            <consortium name="The Broad Institute Genomic Center for Infectious Diseases"/>
            <person name="Earl A."/>
            <person name="Manson A."/>
            <person name="Schwartman J."/>
            <person name="Gilmore M."/>
            <person name="Abouelleil A."/>
            <person name="Cao P."/>
            <person name="Chapman S."/>
            <person name="Cusick C."/>
            <person name="Shea T."/>
            <person name="Young S."/>
            <person name="Neafsey D."/>
            <person name="Nusbaum C."/>
            <person name="Birren B."/>
        </authorList>
    </citation>
    <scope>NUCLEOTIDE SEQUENCE</scope>
    <source>
        <strain evidence="6">9D6_DIV0238</strain>
    </source>
</reference>
<keyword evidence="7" id="KW-1185">Reference proteome</keyword>
<dbReference type="PROSITE" id="PS00041">
    <property type="entry name" value="HTH_ARAC_FAMILY_1"/>
    <property type="match status" value="1"/>
</dbReference>